<evidence type="ECO:0000313" key="11">
    <source>
        <dbReference type="Proteomes" id="UP000027920"/>
    </source>
</evidence>
<dbReference type="PROSITE" id="PS00498">
    <property type="entry name" value="TYROSINASE_2"/>
    <property type="match status" value="1"/>
</dbReference>
<dbReference type="InterPro" id="IPR002227">
    <property type="entry name" value="Tyrosinase_Cu-bd"/>
</dbReference>
<dbReference type="STRING" id="1182545.A0A072PBX4"/>
<comment type="caution">
    <text evidence="10">The sequence shown here is derived from an EMBL/GenBank/DDBJ whole genome shotgun (WGS) entry which is preliminary data.</text>
</comment>
<evidence type="ECO:0000256" key="4">
    <source>
        <dbReference type="ARBA" id="ARBA00023008"/>
    </source>
</evidence>
<evidence type="ECO:0000256" key="2">
    <source>
        <dbReference type="ARBA" id="ARBA00011906"/>
    </source>
</evidence>
<dbReference type="GO" id="GO:0004503">
    <property type="term" value="F:tyrosinase activity"/>
    <property type="evidence" value="ECO:0007669"/>
    <property type="project" value="UniProtKB-EC"/>
</dbReference>
<accession>A0A072PBX4</accession>
<dbReference type="GeneID" id="25280179"/>
<evidence type="ECO:0000256" key="3">
    <source>
        <dbReference type="ARBA" id="ARBA00022723"/>
    </source>
</evidence>
<dbReference type="PRINTS" id="PR00092">
    <property type="entry name" value="TYROSINASE"/>
</dbReference>
<dbReference type="Pfam" id="PF00264">
    <property type="entry name" value="Tyrosinase"/>
    <property type="match status" value="1"/>
</dbReference>
<comment type="similarity">
    <text evidence="1">Belongs to the tyrosinase family.</text>
</comment>
<comment type="catalytic activity">
    <reaction evidence="6">
        <text>2 L-dopa + O2 = 2 L-dopaquinone + 2 H2O</text>
        <dbReference type="Rhea" id="RHEA:34287"/>
        <dbReference type="ChEBI" id="CHEBI:15377"/>
        <dbReference type="ChEBI" id="CHEBI:15379"/>
        <dbReference type="ChEBI" id="CHEBI:57504"/>
        <dbReference type="ChEBI" id="CHEBI:57924"/>
        <dbReference type="EC" id="1.14.18.1"/>
    </reaction>
</comment>
<evidence type="ECO:0000256" key="7">
    <source>
        <dbReference type="ARBA" id="ARBA00048881"/>
    </source>
</evidence>
<dbReference type="EC" id="1.14.18.1" evidence="2"/>
<dbReference type="RefSeq" id="XP_013259926.1">
    <property type="nucleotide sequence ID" value="XM_013404472.1"/>
</dbReference>
<gene>
    <name evidence="10" type="ORF">A1O9_05253</name>
</gene>
<dbReference type="SUPFAM" id="SSF48056">
    <property type="entry name" value="Di-copper centre-containing domain"/>
    <property type="match status" value="1"/>
</dbReference>
<evidence type="ECO:0000259" key="9">
    <source>
        <dbReference type="PROSITE" id="PS00498"/>
    </source>
</evidence>
<feature type="region of interest" description="Disordered" evidence="8">
    <location>
        <begin position="362"/>
        <end position="383"/>
    </location>
</feature>
<dbReference type="Proteomes" id="UP000027920">
    <property type="component" value="Unassembled WGS sequence"/>
</dbReference>
<keyword evidence="11" id="KW-1185">Reference proteome</keyword>
<evidence type="ECO:0000256" key="8">
    <source>
        <dbReference type="SAM" id="MobiDB-lite"/>
    </source>
</evidence>
<dbReference type="InterPro" id="IPR050316">
    <property type="entry name" value="Tyrosinase/Hemocyanin"/>
</dbReference>
<dbReference type="OrthoDB" id="6132182at2759"/>
<dbReference type="PANTHER" id="PTHR11474:SF76">
    <property type="entry name" value="SHKT DOMAIN-CONTAINING PROTEIN"/>
    <property type="match status" value="1"/>
</dbReference>
<reference evidence="10 11" key="1">
    <citation type="submission" date="2013-03" db="EMBL/GenBank/DDBJ databases">
        <title>The Genome Sequence of Exophiala aquamarina CBS 119918.</title>
        <authorList>
            <consortium name="The Broad Institute Genomics Platform"/>
            <person name="Cuomo C."/>
            <person name="de Hoog S."/>
            <person name="Gorbushina A."/>
            <person name="Walker B."/>
            <person name="Young S.K."/>
            <person name="Zeng Q."/>
            <person name="Gargeya S."/>
            <person name="Fitzgerald M."/>
            <person name="Haas B."/>
            <person name="Abouelleil A."/>
            <person name="Allen A.W."/>
            <person name="Alvarado L."/>
            <person name="Arachchi H.M."/>
            <person name="Berlin A.M."/>
            <person name="Chapman S.B."/>
            <person name="Gainer-Dewar J."/>
            <person name="Goldberg J."/>
            <person name="Griggs A."/>
            <person name="Gujja S."/>
            <person name="Hansen M."/>
            <person name="Howarth C."/>
            <person name="Imamovic A."/>
            <person name="Ireland A."/>
            <person name="Larimer J."/>
            <person name="McCowan C."/>
            <person name="Murphy C."/>
            <person name="Pearson M."/>
            <person name="Poon T.W."/>
            <person name="Priest M."/>
            <person name="Roberts A."/>
            <person name="Saif S."/>
            <person name="Shea T."/>
            <person name="Sisk P."/>
            <person name="Sykes S."/>
            <person name="Wortman J."/>
            <person name="Nusbaum C."/>
            <person name="Birren B."/>
        </authorList>
    </citation>
    <scope>NUCLEOTIDE SEQUENCE [LARGE SCALE GENOMIC DNA]</scope>
    <source>
        <strain evidence="10 11">CBS 119918</strain>
    </source>
</reference>
<dbReference type="GO" id="GO:0042438">
    <property type="term" value="P:melanin biosynthetic process"/>
    <property type="evidence" value="ECO:0007669"/>
    <property type="project" value="UniProtKB-KW"/>
</dbReference>
<evidence type="ECO:0000313" key="10">
    <source>
        <dbReference type="EMBL" id="KEF57336.1"/>
    </source>
</evidence>
<name>A0A072PBX4_9EURO</name>
<dbReference type="PANTHER" id="PTHR11474">
    <property type="entry name" value="TYROSINASE FAMILY MEMBER"/>
    <property type="match status" value="1"/>
</dbReference>
<dbReference type="GO" id="GO:0046872">
    <property type="term" value="F:metal ion binding"/>
    <property type="evidence" value="ECO:0007669"/>
    <property type="project" value="UniProtKB-KW"/>
</dbReference>
<feature type="domain" description="Tyrosinase copper-binding" evidence="9">
    <location>
        <begin position="812"/>
        <end position="823"/>
    </location>
</feature>
<dbReference type="EMBL" id="AMGV01000004">
    <property type="protein sequence ID" value="KEF57336.1"/>
    <property type="molecule type" value="Genomic_DNA"/>
</dbReference>
<keyword evidence="3" id="KW-0479">Metal-binding</keyword>
<keyword evidence="5" id="KW-0470">Melanin biosynthesis</keyword>
<sequence>MDFVDEKLNPRVEVKNVKRWLAHVLLTTTVNLVSALPNTNSSQNVDFDFPSEHFYNSDLFGVSTATAIQVRPSSEAKPVYLIVEQPSADLKPLGFKSDPYGVAVDALKLALVQLYPPPGSPQPDPKLHPEVDNVLIGNDQLKMFVAQYGEGQNIAFTILQPSYEDVQGASILLSMKTPLLSKDCIYAMLMVDPWNPIYSWKRGVLMQYVPDITHLPGNFDPKASPPQKYDLEAKIEAAVRESPRFKNETDSPEREFIANLEEQRKGNSSFSNRMTDYLEKVAGRLGDPKQVNAAMIDFMTLAESRRRIYRPVPLDEFDLTLPWATNYNHDAPLEMRPDGTISAIAPRGVKFFRDWIGSLASSNPQMMPRSDKDDPDDHVDGPIIHNQSTLAARTAAIGCQSSPTLQNIRRGQCPVLSSRKRAVCRPDPSFTQSAKTVSPTWEHDIKDLFTMPYWIEPLEKRVQVGKHWVGAMKHFGAPIPPWTADAENLGLDNYDQVKLQAVTIYHHVASRSMPITSDPTEYWPGDALELLRTWINQGCRKSESDNISAPLVPLERFRTPLFRTRKDIRELTLIELSQYRAKLRNVLGVGSLKSKWQELGELQLTGADAWWCLHYQEATFFWHRCYLKYVEELIDFPIPYWNGFAADAANPDSRYAGIPEIFLEDTYTDPDGTTHKNPLRWAYSYQGKSKSNPKTPYVQRNPILVNGRPSQPGPAREAWNKQINLFNLYHQQIVTSMQQPVFSLPQYNPTPQTTAEAAWAALPEFLQEMPDSDYTVAYGTFDGHFEQAHDNFHGWTGGAVGEMADNTYTAFDPIFLSYHCNMDRLFEHYLRSNPGTKVTAEFPLRPFVDQAHALDLVNPNAWAYTTTGDVAKPTAALGYVYAPPASPDVFELPKPRSKVAKASGGGTLTLLSTPKKQTGGSANAPQAGKAKQLKPCVVFENVGCTEASYEIDIFLNGTKSQLSDPVNNPDFIGRIFRMGMGRSLAGVELKNKGRCLKETVTRVIDAGAVVDKIKERGWFQVVRELDGSSEGRLMPEHEWKAKKGFKGKLLWIAKQDMG</sequence>
<dbReference type="VEuPathDB" id="FungiDB:A1O9_05253"/>
<keyword evidence="4" id="KW-0186">Copper</keyword>
<dbReference type="AlphaFoldDB" id="A0A072PBX4"/>
<protein>
    <recommendedName>
        <fullName evidence="2">tyrosinase</fullName>
        <ecNumber evidence="2">1.14.18.1</ecNumber>
    </recommendedName>
</protein>
<evidence type="ECO:0000256" key="5">
    <source>
        <dbReference type="ARBA" id="ARBA00023101"/>
    </source>
</evidence>
<comment type="catalytic activity">
    <reaction evidence="7">
        <text>L-tyrosine + O2 = L-dopaquinone + H2O</text>
        <dbReference type="Rhea" id="RHEA:18117"/>
        <dbReference type="ChEBI" id="CHEBI:15377"/>
        <dbReference type="ChEBI" id="CHEBI:15379"/>
        <dbReference type="ChEBI" id="CHEBI:57924"/>
        <dbReference type="ChEBI" id="CHEBI:58315"/>
        <dbReference type="EC" id="1.14.18.1"/>
    </reaction>
</comment>
<dbReference type="Gene3D" id="1.10.1280.10">
    <property type="entry name" value="Di-copper center containing domain from catechol oxidase"/>
    <property type="match status" value="1"/>
</dbReference>
<evidence type="ECO:0000256" key="6">
    <source>
        <dbReference type="ARBA" id="ARBA00048233"/>
    </source>
</evidence>
<dbReference type="HOGENOM" id="CLU_289682_0_0_1"/>
<proteinExistence type="inferred from homology"/>
<organism evidence="10 11">
    <name type="scientific">Exophiala aquamarina CBS 119918</name>
    <dbReference type="NCBI Taxonomy" id="1182545"/>
    <lineage>
        <taxon>Eukaryota</taxon>
        <taxon>Fungi</taxon>
        <taxon>Dikarya</taxon>
        <taxon>Ascomycota</taxon>
        <taxon>Pezizomycotina</taxon>
        <taxon>Eurotiomycetes</taxon>
        <taxon>Chaetothyriomycetidae</taxon>
        <taxon>Chaetothyriales</taxon>
        <taxon>Herpotrichiellaceae</taxon>
        <taxon>Exophiala</taxon>
    </lineage>
</organism>
<dbReference type="InterPro" id="IPR008922">
    <property type="entry name" value="Di-copper_centre_dom_sf"/>
</dbReference>
<evidence type="ECO:0000256" key="1">
    <source>
        <dbReference type="ARBA" id="ARBA00009928"/>
    </source>
</evidence>